<dbReference type="PANTHER" id="PTHR11878:SF65">
    <property type="entry name" value="NA_CA-EXCHANGE PROTEIN, ISOFORM G"/>
    <property type="match status" value="1"/>
</dbReference>
<evidence type="ECO:0000256" key="4">
    <source>
        <dbReference type="ARBA" id="ARBA00023065"/>
    </source>
</evidence>
<evidence type="ECO:0000313" key="8">
    <source>
        <dbReference type="Proteomes" id="UP000654482"/>
    </source>
</evidence>
<protein>
    <submittedName>
        <fullName evidence="7">DUF4347 domain-containing protein</fullName>
    </submittedName>
</protein>
<name>A0A8J7DWM1_9CYAN</name>
<sequence length="1117" mass="118031">MESIEPTHLFTKPGEQGTAFLSDIQGQLSNDWHNSSSQLINWFEVEPTLFSPKQGGGEEISNVQSSLDPLTGRDLRPSNFSPSSTLVFIDATVGDIETLIAGVQPGAEVVILDGNRDGIEQISETLAQRQGIESVQILSHGSAGQVRLGSGDLSSGTLQRYASQLQQWQNALTDNADILFYGCNLAADGTGMQFIEQFSHLTGADVAASNDLTGSNRLGGDWDLEVFTGTIESDLALQIWAQSAYRAVLDTTTDLQANAASYLGGVGDDSGTAVEIAPDNTILLAGTINGQGQVTRLASNGQTVLATYSVGSNVKDMDVNRSNGTITVVGDSGVTSLDSNGTVLWSQGLSGGMNTRRVAVAQDGTVAVLESNNSFSNQVTVFAATGTQLGSFTINQTSQDKSVDDIAIDSNTGSVFVAGFRQVASNLQLPLFRSYDYSGGVKWRNYEFSNSQAFSKGDTADTRGLRVAMGRDGMLYYAGSLDGGTTVYRRNSQDINQNASYNVNIDNYTNTSNTNSGKFGYFARVNPSTGEVLKGQYAVNRLSSGRGNSFGINAITADESGQVFIGGSSAASVKHRDELKINGTAVGNYTNGEGAVIAISADFTSRELVAVWAGNGAVAASGVNGIAVGNGIRAIASTASGSMITVNPVQGTLGGGKDAFFSIWGNATTPTPEISISDVTVTEGDGGTLNAELTVSLSQNPTNDITVDFVTESGTATPGSDYEHQGGTLTFVPGGNLTQTIRIAITGDTDVEENETFFVNLSNESSNATIADNQGVGTILNNDSTPPTPPINPNDNNDSTPLTPDPTPTVNPNTNNEMPIINGIANITVDPTVTPSVTVDGSAAFRDAGATADALVYSIAGNTNAELFNRPPTLHPATGEIALDFHPQAVGTSEITLRGMDTSGLFIETMFKVQVGSQNSPSIEREGNSPHRLRIPQVETNNFTPNYTQSNFEISREVSEGNSLIEIESIESNEKLSPDETGIGFVPNLAVDFSSILSQVSTQSGNLNLSGFLFKTFAKLSPEKITAIDPEILSALALVFLGHLGILSTRPLPQMSLKPRNWNDKKRKASVQSPIFPLTATTSEEFYGWDFTEIDENDLFGLQNPEDKLISQSSQLA</sequence>
<dbReference type="SUPFAM" id="SSF101898">
    <property type="entry name" value="NHL repeat"/>
    <property type="match status" value="1"/>
</dbReference>
<proteinExistence type="predicted"/>
<dbReference type="RefSeq" id="WP_194029593.1">
    <property type="nucleotide sequence ID" value="NZ_JADEWZ010000015.1"/>
</dbReference>
<dbReference type="SMART" id="SM00237">
    <property type="entry name" value="Calx_beta"/>
    <property type="match status" value="1"/>
</dbReference>
<dbReference type="InterPro" id="IPR038081">
    <property type="entry name" value="CalX-like_sf"/>
</dbReference>
<evidence type="ECO:0000256" key="2">
    <source>
        <dbReference type="ARBA" id="ARBA00022737"/>
    </source>
</evidence>
<comment type="caution">
    <text evidence="7">The sequence shown here is derived from an EMBL/GenBank/DDBJ whole genome shotgun (WGS) entry which is preliminary data.</text>
</comment>
<dbReference type="Pfam" id="PF14252">
    <property type="entry name" value="DUF4347"/>
    <property type="match status" value="1"/>
</dbReference>
<reference evidence="7" key="1">
    <citation type="submission" date="2020-10" db="EMBL/GenBank/DDBJ databases">
        <authorList>
            <person name="Castelo-Branco R."/>
            <person name="Eusebio N."/>
            <person name="Adriana R."/>
            <person name="Vieira A."/>
            <person name="Brugerolle De Fraissinette N."/>
            <person name="Rezende De Castro R."/>
            <person name="Schneider M.P."/>
            <person name="Vasconcelos V."/>
            <person name="Leao P.N."/>
        </authorList>
    </citation>
    <scope>NUCLEOTIDE SEQUENCE</scope>
    <source>
        <strain evidence="7">LEGE 07157</strain>
    </source>
</reference>
<keyword evidence="4" id="KW-0813">Transport</keyword>
<keyword evidence="8" id="KW-1185">Reference proteome</keyword>
<dbReference type="GO" id="GO:0098703">
    <property type="term" value="P:calcium ion import across plasma membrane"/>
    <property type="evidence" value="ECO:0007669"/>
    <property type="project" value="TreeGrafter"/>
</dbReference>
<feature type="domain" description="Calx-beta" evidence="6">
    <location>
        <begin position="665"/>
        <end position="762"/>
    </location>
</feature>
<gene>
    <name evidence="7" type="ORF">IQ249_11365</name>
</gene>
<dbReference type="InterPro" id="IPR003644">
    <property type="entry name" value="Calx_beta"/>
</dbReference>
<evidence type="ECO:0000256" key="1">
    <source>
        <dbReference type="ARBA" id="ARBA00022729"/>
    </source>
</evidence>
<organism evidence="7 8">
    <name type="scientific">Lusitaniella coriacea LEGE 07157</name>
    <dbReference type="NCBI Taxonomy" id="945747"/>
    <lineage>
        <taxon>Bacteria</taxon>
        <taxon>Bacillati</taxon>
        <taxon>Cyanobacteriota</taxon>
        <taxon>Cyanophyceae</taxon>
        <taxon>Spirulinales</taxon>
        <taxon>Lusitaniellaceae</taxon>
        <taxon>Lusitaniella</taxon>
    </lineage>
</organism>
<keyword evidence="2" id="KW-0677">Repeat</keyword>
<keyword evidence="3" id="KW-0106">Calcium</keyword>
<keyword evidence="4" id="KW-0406">Ion transport</keyword>
<dbReference type="InterPro" id="IPR025592">
    <property type="entry name" value="DUF4347"/>
</dbReference>
<evidence type="ECO:0000259" key="6">
    <source>
        <dbReference type="SMART" id="SM00237"/>
    </source>
</evidence>
<dbReference type="GO" id="GO:0016020">
    <property type="term" value="C:membrane"/>
    <property type="evidence" value="ECO:0007669"/>
    <property type="project" value="InterPro"/>
</dbReference>
<feature type="compositionally biased region" description="Low complexity" evidence="5">
    <location>
        <begin position="793"/>
        <end position="802"/>
    </location>
</feature>
<keyword evidence="1" id="KW-0732">Signal</keyword>
<dbReference type="GO" id="GO:0007154">
    <property type="term" value="P:cell communication"/>
    <property type="evidence" value="ECO:0007669"/>
    <property type="project" value="InterPro"/>
</dbReference>
<evidence type="ECO:0000313" key="7">
    <source>
        <dbReference type="EMBL" id="MBE9116499.1"/>
    </source>
</evidence>
<dbReference type="AlphaFoldDB" id="A0A8J7DWM1"/>
<dbReference type="EMBL" id="JADEWZ010000015">
    <property type="protein sequence ID" value="MBE9116499.1"/>
    <property type="molecule type" value="Genomic_DNA"/>
</dbReference>
<evidence type="ECO:0000256" key="5">
    <source>
        <dbReference type="SAM" id="MobiDB-lite"/>
    </source>
</evidence>
<accession>A0A8J7DWM1</accession>
<dbReference type="PANTHER" id="PTHR11878">
    <property type="entry name" value="SODIUM/CALCIUM EXCHANGER"/>
    <property type="match status" value="1"/>
</dbReference>
<dbReference type="Proteomes" id="UP000654482">
    <property type="component" value="Unassembled WGS sequence"/>
</dbReference>
<dbReference type="InterPro" id="IPR051171">
    <property type="entry name" value="CaCA"/>
</dbReference>
<dbReference type="GO" id="GO:0005432">
    <property type="term" value="F:calcium:sodium antiporter activity"/>
    <property type="evidence" value="ECO:0007669"/>
    <property type="project" value="TreeGrafter"/>
</dbReference>
<dbReference type="Gene3D" id="2.60.40.2030">
    <property type="match status" value="1"/>
</dbReference>
<dbReference type="SUPFAM" id="SSF141072">
    <property type="entry name" value="CalX-like"/>
    <property type="match status" value="1"/>
</dbReference>
<feature type="region of interest" description="Disordered" evidence="5">
    <location>
        <begin position="776"/>
        <end position="809"/>
    </location>
</feature>
<dbReference type="Pfam" id="PF03160">
    <property type="entry name" value="Calx-beta"/>
    <property type="match status" value="1"/>
</dbReference>
<evidence type="ECO:0000256" key="3">
    <source>
        <dbReference type="ARBA" id="ARBA00022837"/>
    </source>
</evidence>